<reference evidence="7 8" key="1">
    <citation type="journal article" date="2023" name="Sci. Data">
        <title>Genome assembly of the Korean intertidal mud-creeper Batillaria attramentaria.</title>
        <authorList>
            <person name="Patra A.K."/>
            <person name="Ho P.T."/>
            <person name="Jun S."/>
            <person name="Lee S.J."/>
            <person name="Kim Y."/>
            <person name="Won Y.J."/>
        </authorList>
    </citation>
    <scope>NUCLEOTIDE SEQUENCE [LARGE SCALE GENOMIC DNA]</scope>
    <source>
        <strain evidence="7">Wonlab-2016</strain>
    </source>
</reference>
<dbReference type="EMBL" id="JACVVK020000628">
    <property type="protein sequence ID" value="KAK7462011.1"/>
    <property type="molecule type" value="Genomic_DNA"/>
</dbReference>
<evidence type="ECO:0000313" key="7">
    <source>
        <dbReference type="EMBL" id="KAK7462011.1"/>
    </source>
</evidence>
<dbReference type="PANTHER" id="PTHR12489">
    <property type="entry name" value="LIPOMA HMGIC FUSION PARTNER-LIKE PROTEIN"/>
    <property type="match status" value="1"/>
</dbReference>
<keyword evidence="4 5" id="KW-0472">Membrane</keyword>
<gene>
    <name evidence="7" type="ORF">BaRGS_00038568</name>
</gene>
<proteinExistence type="predicted"/>
<keyword evidence="6" id="KW-0732">Signal</keyword>
<dbReference type="GO" id="GO:0016020">
    <property type="term" value="C:membrane"/>
    <property type="evidence" value="ECO:0007669"/>
    <property type="project" value="UniProtKB-SubCell"/>
</dbReference>
<feature type="transmembrane region" description="Helical" evidence="5">
    <location>
        <begin position="114"/>
        <end position="138"/>
    </location>
</feature>
<sequence>MPPPVLLLWSLLSAVVAGTCSFTFLQPFWFVHDDLTHAFGLVSYCYANTRNGDEQETCSAYGGNFRLGSIPSGAWQASCVLYGAGCGLACVGALLSLCSACMPGYCRRKLTRGAGYVQTVSVLIMIAGLLIFPLGLGSKFSRHYCGDGAAAYNSGHCLIGWSYMLGIMGTAVSIFCPFLSQFTDMKASDIFS</sequence>
<evidence type="ECO:0000256" key="5">
    <source>
        <dbReference type="SAM" id="Phobius"/>
    </source>
</evidence>
<keyword evidence="3 5" id="KW-1133">Transmembrane helix</keyword>
<protein>
    <recommendedName>
        <fullName evidence="9">Transmembrane protein 211</fullName>
    </recommendedName>
</protein>
<evidence type="ECO:0000256" key="6">
    <source>
        <dbReference type="SAM" id="SignalP"/>
    </source>
</evidence>
<dbReference type="PANTHER" id="PTHR12489:SF22">
    <property type="entry name" value="SI:DKEY-35M8.1"/>
    <property type="match status" value="1"/>
</dbReference>
<feature type="chain" id="PRO_5044866228" description="Transmembrane protein 211" evidence="6">
    <location>
        <begin position="18"/>
        <end position="192"/>
    </location>
</feature>
<evidence type="ECO:0000256" key="4">
    <source>
        <dbReference type="ARBA" id="ARBA00023136"/>
    </source>
</evidence>
<feature type="signal peptide" evidence="6">
    <location>
        <begin position="1"/>
        <end position="17"/>
    </location>
</feature>
<evidence type="ECO:0008006" key="9">
    <source>
        <dbReference type="Google" id="ProtNLM"/>
    </source>
</evidence>
<keyword evidence="2 5" id="KW-0812">Transmembrane</keyword>
<name>A0ABD0J5H5_9CAEN</name>
<evidence type="ECO:0000256" key="2">
    <source>
        <dbReference type="ARBA" id="ARBA00022692"/>
    </source>
</evidence>
<feature type="transmembrane region" description="Helical" evidence="5">
    <location>
        <begin position="80"/>
        <end position="102"/>
    </location>
</feature>
<evidence type="ECO:0000256" key="3">
    <source>
        <dbReference type="ARBA" id="ARBA00022989"/>
    </source>
</evidence>
<dbReference type="AlphaFoldDB" id="A0ABD0J5H5"/>
<evidence type="ECO:0000313" key="8">
    <source>
        <dbReference type="Proteomes" id="UP001519460"/>
    </source>
</evidence>
<dbReference type="InterPro" id="IPR019372">
    <property type="entry name" value="LHFPL"/>
</dbReference>
<dbReference type="Proteomes" id="UP001519460">
    <property type="component" value="Unassembled WGS sequence"/>
</dbReference>
<comment type="caution">
    <text evidence="7">The sequence shown here is derived from an EMBL/GenBank/DDBJ whole genome shotgun (WGS) entry which is preliminary data.</text>
</comment>
<comment type="subcellular location">
    <subcellularLocation>
        <location evidence="1">Membrane</location>
        <topology evidence="1">Multi-pass membrane protein</topology>
    </subcellularLocation>
</comment>
<dbReference type="Pfam" id="PF10242">
    <property type="entry name" value="L_HMGIC_fpl"/>
    <property type="match status" value="1"/>
</dbReference>
<evidence type="ECO:0000256" key="1">
    <source>
        <dbReference type="ARBA" id="ARBA00004141"/>
    </source>
</evidence>
<dbReference type="Gene3D" id="1.20.140.150">
    <property type="match status" value="1"/>
</dbReference>
<feature type="transmembrane region" description="Helical" evidence="5">
    <location>
        <begin position="158"/>
        <end position="179"/>
    </location>
</feature>
<organism evidence="7 8">
    <name type="scientific">Batillaria attramentaria</name>
    <dbReference type="NCBI Taxonomy" id="370345"/>
    <lineage>
        <taxon>Eukaryota</taxon>
        <taxon>Metazoa</taxon>
        <taxon>Spiralia</taxon>
        <taxon>Lophotrochozoa</taxon>
        <taxon>Mollusca</taxon>
        <taxon>Gastropoda</taxon>
        <taxon>Caenogastropoda</taxon>
        <taxon>Sorbeoconcha</taxon>
        <taxon>Cerithioidea</taxon>
        <taxon>Batillariidae</taxon>
        <taxon>Batillaria</taxon>
    </lineage>
</organism>
<accession>A0ABD0J5H5</accession>
<keyword evidence="8" id="KW-1185">Reference proteome</keyword>